<feature type="active site" description="Proton donor" evidence="13">
    <location>
        <position position="135"/>
    </location>
</feature>
<evidence type="ECO:0000256" key="7">
    <source>
        <dbReference type="ARBA" id="ARBA00023027"/>
    </source>
</evidence>
<dbReference type="Proteomes" id="UP000749311">
    <property type="component" value="Unassembled WGS sequence"/>
</dbReference>
<comment type="catalytic activity">
    <reaction evidence="12 13">
        <text>(S)-2,3,4,5-tetrahydrodipicolinate + NAD(+) + H2O = (2S,4S)-4-hydroxy-2,3,4,5-tetrahydrodipicolinate + NADH + H(+)</text>
        <dbReference type="Rhea" id="RHEA:35323"/>
        <dbReference type="ChEBI" id="CHEBI:15377"/>
        <dbReference type="ChEBI" id="CHEBI:15378"/>
        <dbReference type="ChEBI" id="CHEBI:16845"/>
        <dbReference type="ChEBI" id="CHEBI:57540"/>
        <dbReference type="ChEBI" id="CHEBI:57945"/>
        <dbReference type="ChEBI" id="CHEBI:67139"/>
        <dbReference type="EC" id="1.17.1.8"/>
    </reaction>
</comment>
<dbReference type="SUPFAM" id="SSF51735">
    <property type="entry name" value="NAD(P)-binding Rossmann-fold domains"/>
    <property type="match status" value="1"/>
</dbReference>
<dbReference type="Gene3D" id="3.30.360.10">
    <property type="entry name" value="Dihydrodipicolinate Reductase, domain 2"/>
    <property type="match status" value="1"/>
</dbReference>
<comment type="caution">
    <text evidence="13">Was originally thought to be a dihydrodipicolinate reductase (DHDPR), catalyzing the conversion of dihydrodipicolinate to tetrahydrodipicolinate. However, it was shown in E.coli that the substrate of the enzymatic reaction is not dihydrodipicolinate (DHDP) but in fact (2S,4S)-4-hydroxy-2,3,4,5-tetrahydrodipicolinic acid (HTPA), the product released by the DapA-catalyzed reaction.</text>
</comment>
<evidence type="ECO:0000256" key="8">
    <source>
        <dbReference type="ARBA" id="ARBA00023154"/>
    </source>
</evidence>
<dbReference type="InterPro" id="IPR023940">
    <property type="entry name" value="DHDPR_bac"/>
</dbReference>
<evidence type="ECO:0000256" key="3">
    <source>
        <dbReference type="ARBA" id="ARBA00022605"/>
    </source>
</evidence>
<keyword evidence="4 13" id="KW-0521">NADP</keyword>
<comment type="pathway">
    <text evidence="9 13">Amino-acid biosynthesis; L-lysine biosynthesis via DAP pathway; (S)-tetrahydrodipicolinate from L-aspartate: step 4/4.</text>
</comment>
<accession>A0ABX0SGA8</accession>
<evidence type="ECO:0000256" key="9">
    <source>
        <dbReference type="ARBA" id="ARBA00037922"/>
    </source>
</evidence>
<dbReference type="HAMAP" id="MF_00102">
    <property type="entry name" value="DapB"/>
    <property type="match status" value="1"/>
</dbReference>
<sequence length="248" mass="25804">MLKVAVFGARGRMGQEVVGAVEGAADLELVAAVDSGDDRGAVEQADVVVDFTTPDAVMSNISWCIDHGLDVVVGTTGFTPVRLDEVRELLDAKPGSNVLIAPNFSIAAVLMMHFATKAAPFFESVEVIELHHPRKVDAPSGTAASTARAIAAARADAGSPPMPDATTLEEDGARGASIDGVHVHSVRLQGLFAHQEVVLGNPGEMLTIRDDSFQRSSYMPGVLAAVRAVGDRPGLTVGINSLLGIGED</sequence>
<evidence type="ECO:0000259" key="14">
    <source>
        <dbReference type="Pfam" id="PF01113"/>
    </source>
</evidence>
<keyword evidence="7 13" id="KW-0520">NAD</keyword>
<evidence type="ECO:0000256" key="10">
    <source>
        <dbReference type="ARBA" id="ARBA00038983"/>
    </source>
</evidence>
<dbReference type="Gene3D" id="3.40.50.720">
    <property type="entry name" value="NAD(P)-binding Rossmann-like Domain"/>
    <property type="match status" value="1"/>
</dbReference>
<evidence type="ECO:0000256" key="4">
    <source>
        <dbReference type="ARBA" id="ARBA00022857"/>
    </source>
</evidence>
<proteinExistence type="inferred from homology"/>
<evidence type="ECO:0000313" key="17">
    <source>
        <dbReference type="Proteomes" id="UP000749311"/>
    </source>
</evidence>
<comment type="catalytic activity">
    <reaction evidence="11 13">
        <text>(S)-2,3,4,5-tetrahydrodipicolinate + NADP(+) + H2O = (2S,4S)-4-hydroxy-2,3,4,5-tetrahydrodipicolinate + NADPH + H(+)</text>
        <dbReference type="Rhea" id="RHEA:35331"/>
        <dbReference type="ChEBI" id="CHEBI:15377"/>
        <dbReference type="ChEBI" id="CHEBI:15378"/>
        <dbReference type="ChEBI" id="CHEBI:16845"/>
        <dbReference type="ChEBI" id="CHEBI:57783"/>
        <dbReference type="ChEBI" id="CHEBI:58349"/>
        <dbReference type="ChEBI" id="CHEBI:67139"/>
        <dbReference type="EC" id="1.17.1.8"/>
    </reaction>
</comment>
<dbReference type="PANTHER" id="PTHR20836">
    <property type="entry name" value="DIHYDRODIPICOLINATE REDUCTASE"/>
    <property type="match status" value="1"/>
</dbReference>
<evidence type="ECO:0000256" key="5">
    <source>
        <dbReference type="ARBA" id="ARBA00022915"/>
    </source>
</evidence>
<protein>
    <recommendedName>
        <fullName evidence="10 13">4-hydroxy-tetrahydrodipicolinate reductase</fullName>
        <shortName evidence="13">HTPA reductase</shortName>
        <ecNumber evidence="10 13">1.17.1.8</ecNumber>
    </recommendedName>
</protein>
<dbReference type="CDD" id="cd02274">
    <property type="entry name" value="DHDPR_N"/>
    <property type="match status" value="1"/>
</dbReference>
<feature type="binding site" evidence="13">
    <location>
        <begin position="141"/>
        <end position="142"/>
    </location>
    <ligand>
        <name>(S)-2,3,4,5-tetrahydrodipicolinate</name>
        <dbReference type="ChEBI" id="CHEBI:16845"/>
    </ligand>
</feature>
<dbReference type="PIRSF" id="PIRSF000161">
    <property type="entry name" value="DHPR"/>
    <property type="match status" value="1"/>
</dbReference>
<comment type="subcellular location">
    <subcellularLocation>
        <location evidence="13">Cytoplasm</location>
    </subcellularLocation>
</comment>
<feature type="binding site" evidence="13">
    <location>
        <position position="132"/>
    </location>
    <ligand>
        <name>(S)-2,3,4,5-tetrahydrodipicolinate</name>
        <dbReference type="ChEBI" id="CHEBI:16845"/>
    </ligand>
</feature>
<feature type="domain" description="Dihydrodipicolinate reductase C-terminal" evidence="15">
    <location>
        <begin position="108"/>
        <end position="242"/>
    </location>
</feature>
<keyword evidence="2 13" id="KW-0963">Cytoplasm</keyword>
<keyword evidence="6 13" id="KW-0560">Oxidoreductase</keyword>
<gene>
    <name evidence="13" type="primary">dapB</name>
    <name evidence="16" type="ORF">FB473_002054</name>
</gene>
<name>A0ABX0SGA8_9ACTN</name>
<feature type="binding site" evidence="13">
    <location>
        <position position="38"/>
    </location>
    <ligand>
        <name>NAD(+)</name>
        <dbReference type="ChEBI" id="CHEBI:57540"/>
    </ligand>
</feature>
<feature type="binding site" evidence="13">
    <location>
        <begin position="8"/>
        <end position="13"/>
    </location>
    <ligand>
        <name>NAD(+)</name>
        <dbReference type="ChEBI" id="CHEBI:57540"/>
    </ligand>
</feature>
<dbReference type="RefSeq" id="WP_167167066.1">
    <property type="nucleotide sequence ID" value="NZ_BAAAOO010000016.1"/>
</dbReference>
<dbReference type="Pfam" id="PF05173">
    <property type="entry name" value="DapB_C"/>
    <property type="match status" value="1"/>
</dbReference>
<dbReference type="InterPro" id="IPR022664">
    <property type="entry name" value="DapB_N_CS"/>
</dbReference>
<dbReference type="SUPFAM" id="SSF55347">
    <property type="entry name" value="Glyceraldehyde-3-phosphate dehydrogenase-like, C-terminal domain"/>
    <property type="match status" value="1"/>
</dbReference>
<dbReference type="GO" id="GO:0008839">
    <property type="term" value="F:4-hydroxy-tetrahydrodipicolinate reductase"/>
    <property type="evidence" value="ECO:0007669"/>
    <property type="project" value="UniProtKB-EC"/>
</dbReference>
<evidence type="ECO:0000256" key="6">
    <source>
        <dbReference type="ARBA" id="ARBA00023002"/>
    </source>
</evidence>
<dbReference type="InterPro" id="IPR036291">
    <property type="entry name" value="NAD(P)-bd_dom_sf"/>
</dbReference>
<dbReference type="NCBIfam" id="TIGR00036">
    <property type="entry name" value="dapB"/>
    <property type="match status" value="1"/>
</dbReference>
<keyword evidence="3 13" id="KW-0028">Amino-acid biosynthesis</keyword>
<dbReference type="PANTHER" id="PTHR20836:SF0">
    <property type="entry name" value="4-HYDROXY-TETRAHYDRODIPICOLINATE REDUCTASE 1, CHLOROPLASTIC-RELATED"/>
    <property type="match status" value="1"/>
</dbReference>
<keyword evidence="5 13" id="KW-0220">Diaminopimelate biosynthesis</keyword>
<keyword evidence="17" id="KW-1185">Reference proteome</keyword>
<comment type="subunit">
    <text evidence="13">Homotetramer.</text>
</comment>
<reference evidence="16 17" key="1">
    <citation type="submission" date="2020-02" db="EMBL/GenBank/DDBJ databases">
        <title>Sequencing the genomes of 1000 actinobacteria strains.</title>
        <authorList>
            <person name="Klenk H.-P."/>
        </authorList>
    </citation>
    <scope>NUCLEOTIDE SEQUENCE [LARGE SCALE GENOMIC DNA]</scope>
    <source>
        <strain evidence="16 17">DSM 19609</strain>
    </source>
</reference>
<organism evidence="16 17">
    <name type="scientific">Brooklawnia cerclae</name>
    <dbReference type="NCBI Taxonomy" id="349934"/>
    <lineage>
        <taxon>Bacteria</taxon>
        <taxon>Bacillati</taxon>
        <taxon>Actinomycetota</taxon>
        <taxon>Actinomycetes</taxon>
        <taxon>Propionibacteriales</taxon>
        <taxon>Propionibacteriaceae</taxon>
        <taxon>Brooklawnia</taxon>
    </lineage>
</organism>
<feature type="binding site" evidence="13">
    <location>
        <begin position="74"/>
        <end position="76"/>
    </location>
    <ligand>
        <name>NAD(+)</name>
        <dbReference type="ChEBI" id="CHEBI:57540"/>
    </ligand>
</feature>
<dbReference type="Pfam" id="PF01113">
    <property type="entry name" value="DapB_N"/>
    <property type="match status" value="1"/>
</dbReference>
<dbReference type="InterPro" id="IPR000846">
    <property type="entry name" value="DapB_N"/>
</dbReference>
<evidence type="ECO:0000256" key="12">
    <source>
        <dbReference type="ARBA" id="ARBA00049396"/>
    </source>
</evidence>
<evidence type="ECO:0000256" key="1">
    <source>
        <dbReference type="ARBA" id="ARBA00006642"/>
    </source>
</evidence>
<evidence type="ECO:0000259" key="15">
    <source>
        <dbReference type="Pfam" id="PF05173"/>
    </source>
</evidence>
<comment type="function">
    <text evidence="13">Catalyzes the conversion of 4-hydroxy-tetrahydrodipicolinate (HTPA) to tetrahydrodipicolinate.</text>
</comment>
<comment type="caution">
    <text evidence="16">The sequence shown here is derived from an EMBL/GenBank/DDBJ whole genome shotgun (WGS) entry which is preliminary data.</text>
</comment>
<evidence type="ECO:0000313" key="16">
    <source>
        <dbReference type="EMBL" id="NIH57409.1"/>
    </source>
</evidence>
<feature type="active site" description="Proton donor/acceptor" evidence="13">
    <location>
        <position position="131"/>
    </location>
</feature>
<keyword evidence="8 13" id="KW-0457">Lysine biosynthesis</keyword>
<evidence type="ECO:0000256" key="13">
    <source>
        <dbReference type="HAMAP-Rule" id="MF_00102"/>
    </source>
</evidence>
<feature type="binding site" evidence="13">
    <location>
        <begin position="101"/>
        <end position="104"/>
    </location>
    <ligand>
        <name>NAD(+)</name>
        <dbReference type="ChEBI" id="CHEBI:57540"/>
    </ligand>
</feature>
<dbReference type="PROSITE" id="PS01298">
    <property type="entry name" value="DAPB"/>
    <property type="match status" value="1"/>
</dbReference>
<dbReference type="EC" id="1.17.1.8" evidence="10 13"/>
<evidence type="ECO:0000256" key="2">
    <source>
        <dbReference type="ARBA" id="ARBA00022490"/>
    </source>
</evidence>
<feature type="domain" description="Dihydrodipicolinate reductase N-terminal" evidence="14">
    <location>
        <begin position="3"/>
        <end position="104"/>
    </location>
</feature>
<dbReference type="InterPro" id="IPR022663">
    <property type="entry name" value="DapB_C"/>
</dbReference>
<dbReference type="EMBL" id="JAAMOZ010000001">
    <property type="protein sequence ID" value="NIH57409.1"/>
    <property type="molecule type" value="Genomic_DNA"/>
</dbReference>
<evidence type="ECO:0000256" key="11">
    <source>
        <dbReference type="ARBA" id="ARBA00049080"/>
    </source>
</evidence>
<feature type="binding site" evidence="13">
    <location>
        <position position="39"/>
    </location>
    <ligand>
        <name>NADP(+)</name>
        <dbReference type="ChEBI" id="CHEBI:58349"/>
    </ligand>
</feature>
<comment type="similarity">
    <text evidence="1 13">Belongs to the DapB family.</text>
</comment>